<dbReference type="InParanoid" id="A0A7M7MH19"/>
<dbReference type="Pfam" id="PF01963">
    <property type="entry name" value="TraB_PrgY_gumN"/>
    <property type="match status" value="1"/>
</dbReference>
<feature type="compositionally biased region" description="Basic and acidic residues" evidence="1">
    <location>
        <begin position="25"/>
        <end position="40"/>
    </location>
</feature>
<reference evidence="2" key="1">
    <citation type="submission" date="2021-01" db="UniProtKB">
        <authorList>
            <consortium name="EnsemblMetazoa"/>
        </authorList>
    </citation>
    <scope>IDENTIFICATION</scope>
</reference>
<feature type="compositionally biased region" description="Low complexity" evidence="1">
    <location>
        <begin position="139"/>
        <end position="164"/>
    </location>
</feature>
<dbReference type="GeneID" id="111250442"/>
<organism evidence="2 3">
    <name type="scientific">Varroa destructor</name>
    <name type="common">Honeybee mite</name>
    <dbReference type="NCBI Taxonomy" id="109461"/>
    <lineage>
        <taxon>Eukaryota</taxon>
        <taxon>Metazoa</taxon>
        <taxon>Ecdysozoa</taxon>
        <taxon>Arthropoda</taxon>
        <taxon>Chelicerata</taxon>
        <taxon>Arachnida</taxon>
        <taxon>Acari</taxon>
        <taxon>Parasitiformes</taxon>
        <taxon>Mesostigmata</taxon>
        <taxon>Gamasina</taxon>
        <taxon>Dermanyssoidea</taxon>
        <taxon>Varroidae</taxon>
        <taxon>Varroa</taxon>
    </lineage>
</organism>
<evidence type="ECO:0008006" key="4">
    <source>
        <dbReference type="Google" id="ProtNLM"/>
    </source>
</evidence>
<name>A0A7M7MH19_VARDE</name>
<dbReference type="PANTHER" id="PTHR21530">
    <property type="entry name" value="PHEROMONE SHUTDOWN PROTEIN"/>
    <property type="match status" value="1"/>
</dbReference>
<dbReference type="Proteomes" id="UP000594260">
    <property type="component" value="Unplaced"/>
</dbReference>
<feature type="region of interest" description="Disordered" evidence="1">
    <location>
        <begin position="234"/>
        <end position="253"/>
    </location>
</feature>
<evidence type="ECO:0000256" key="1">
    <source>
        <dbReference type="SAM" id="MobiDB-lite"/>
    </source>
</evidence>
<dbReference type="PANTHER" id="PTHR21530:SF7">
    <property type="entry name" value="TRAB DOMAIN-CONTAINING PROTEIN"/>
    <property type="match status" value="1"/>
</dbReference>
<dbReference type="RefSeq" id="XP_022661449.1">
    <property type="nucleotide sequence ID" value="XM_022805714.1"/>
</dbReference>
<dbReference type="InterPro" id="IPR002816">
    <property type="entry name" value="TraB/PrgY/GumN_fam"/>
</dbReference>
<dbReference type="KEGG" id="vde:111250442"/>
<protein>
    <recommendedName>
        <fullName evidence="4">TraB domain-containing protein</fullName>
    </recommendedName>
</protein>
<dbReference type="OrthoDB" id="48306at2759"/>
<feature type="compositionally biased region" description="Gly residues" evidence="1">
    <location>
        <begin position="13"/>
        <end position="23"/>
    </location>
</feature>
<dbReference type="InterPro" id="IPR046345">
    <property type="entry name" value="TraB_PrgY-like"/>
</dbReference>
<feature type="region of interest" description="Disordered" evidence="1">
    <location>
        <begin position="302"/>
        <end position="325"/>
    </location>
</feature>
<evidence type="ECO:0000313" key="2">
    <source>
        <dbReference type="EnsemblMetazoa" id="XP_022661449"/>
    </source>
</evidence>
<sequence length="698" mass="76693">MALPKGIRARGGATNGASGGARGGSVRDARDVIRGREQRPPNRGSGLGPRILKTSQGLVTNKKVKAISTAQLKNRQTASKKTAVTLTNSGRPLSLGRLPSSKVAVGATIRKSAVINSNPMLQSVLCVLLPMDSRTVGDNSISNNNNNNSSSSNSSDLTNSNVLSGKSLPHTLPNDFQQQRQDVNKNSVAGQMNDPHVHDGKEGAFRQEEFDRIRLSLEDENFVDGEVDRNSVAAAAGETKLHQQDETGTDKGQREILRKKELNSVDVIEKATGDLRSANTNTGTPTIADDVDLLAQTDENSEVHVDNEQIPGGTPASSSMPDTVRSSVPKRLGNLLLKKGVNFDEAKSEFSVIVEGYERESDWEDISSDNKDLGSGLDDFKLPSTCQILKAPSGSTVYLIGTAHFSRKSQNDVRRVIRSVKPERVVVELCKQRMHILTLDEKLLLSEASKLSMTTIRETIRKMGILQGSMFLLMMQLSAHLANKLEMAPGGEFRVAYQEAERLPMCRVYLADRELNITLWRTWANLGVCQRIRIIWNLITSTEDMTIEDVERCKEKDMLEQLLGELCTDYPEMSKVILTERDHYLCRSLYDAAMVPPTPVTVVAVVGIGHQRGIIENWSRAADIDSQKLLVVPPAPLTVRITGRLLRVGMWAAVGFTVYKLMPHALKACLARGIEKGIERSFKGVTYMQKTVSNNVTL</sequence>
<keyword evidence="3" id="KW-1185">Reference proteome</keyword>
<dbReference type="AlphaFoldDB" id="A0A7M7MH19"/>
<feature type="region of interest" description="Disordered" evidence="1">
    <location>
        <begin position="1"/>
        <end position="50"/>
    </location>
</feature>
<accession>A0A7M7MH19</accession>
<proteinExistence type="predicted"/>
<dbReference type="FunCoup" id="A0A7M7MH19">
    <property type="interactions" value="389"/>
</dbReference>
<evidence type="ECO:0000313" key="3">
    <source>
        <dbReference type="Proteomes" id="UP000594260"/>
    </source>
</evidence>
<feature type="compositionally biased region" description="Basic and acidic residues" evidence="1">
    <location>
        <begin position="239"/>
        <end position="253"/>
    </location>
</feature>
<dbReference type="EnsemblMetazoa" id="XM_022805714">
    <property type="protein sequence ID" value="XP_022661449"/>
    <property type="gene ID" value="LOC111250442"/>
</dbReference>
<feature type="compositionally biased region" description="Polar residues" evidence="1">
    <location>
        <begin position="315"/>
        <end position="325"/>
    </location>
</feature>
<feature type="region of interest" description="Disordered" evidence="1">
    <location>
        <begin position="138"/>
        <end position="174"/>
    </location>
</feature>
<dbReference type="CDD" id="cd14726">
    <property type="entry name" value="TraB_PrgY-like"/>
    <property type="match status" value="1"/>
</dbReference>